<evidence type="ECO:0000256" key="1">
    <source>
        <dbReference type="PIRSR" id="PIRSR037031-50"/>
    </source>
</evidence>
<gene>
    <name evidence="4" type="ORF">ENS56_07460</name>
</gene>
<name>A0A832DK63_9BACT</name>
<evidence type="ECO:0000313" key="4">
    <source>
        <dbReference type="EMBL" id="HGT47855.1"/>
    </source>
</evidence>
<dbReference type="Gene3D" id="3.40.30.10">
    <property type="entry name" value="Glutaredoxin"/>
    <property type="match status" value="1"/>
</dbReference>
<feature type="domain" description="Thioredoxin-like fold" evidence="3">
    <location>
        <begin position="3"/>
        <end position="77"/>
    </location>
</feature>
<dbReference type="SUPFAM" id="SSF52833">
    <property type="entry name" value="Thioredoxin-like"/>
    <property type="match status" value="1"/>
</dbReference>
<dbReference type="NCBIfam" id="TIGR00412">
    <property type="entry name" value="redox_disulf_2"/>
    <property type="match status" value="1"/>
</dbReference>
<feature type="active site" description="Nucleophile" evidence="1">
    <location>
        <position position="14"/>
    </location>
</feature>
<keyword evidence="2" id="KW-0676">Redox-active center</keyword>
<proteinExistence type="predicted"/>
<dbReference type="InterPro" id="IPR012336">
    <property type="entry name" value="Thioredoxin-like_fold"/>
</dbReference>
<sequence length="79" mass="8929">MISVKVLGTGCKKCQTLEMKVKDLVTQNNIDAVVEKVTDIQEMMNYGIMMTPGLVINEQVKSFGIIPKDDQILKWLKEN</sequence>
<dbReference type="Pfam" id="PF13192">
    <property type="entry name" value="Thioredoxin_3"/>
    <property type="match status" value="1"/>
</dbReference>
<feature type="disulfide bond" description="Redox-active" evidence="2">
    <location>
        <begin position="11"/>
        <end position="14"/>
    </location>
</feature>
<evidence type="ECO:0000256" key="2">
    <source>
        <dbReference type="PIRSR" id="PIRSR037031-51"/>
    </source>
</evidence>
<organism evidence="4">
    <name type="scientific">Ignavibacterium album</name>
    <dbReference type="NCBI Taxonomy" id="591197"/>
    <lineage>
        <taxon>Bacteria</taxon>
        <taxon>Pseudomonadati</taxon>
        <taxon>Ignavibacteriota</taxon>
        <taxon>Ignavibacteria</taxon>
        <taxon>Ignavibacteriales</taxon>
        <taxon>Ignavibacteriaceae</taxon>
        <taxon>Ignavibacterium</taxon>
    </lineage>
</organism>
<keyword evidence="2" id="KW-1015">Disulfide bond</keyword>
<protein>
    <submittedName>
        <fullName evidence="4">Thioredoxin family protein</fullName>
    </submittedName>
</protein>
<dbReference type="PIRSF" id="PIRSF037031">
    <property type="entry name" value="Redox_disulphide_2"/>
    <property type="match status" value="1"/>
</dbReference>
<dbReference type="AlphaFoldDB" id="A0A832DK63"/>
<evidence type="ECO:0000259" key="3">
    <source>
        <dbReference type="Pfam" id="PF13192"/>
    </source>
</evidence>
<accession>A0A832DK63</accession>
<dbReference type="PANTHER" id="PTHR36450:SF1">
    <property type="entry name" value="THIOREDOXIN"/>
    <property type="match status" value="1"/>
</dbReference>
<reference evidence="4" key="1">
    <citation type="journal article" date="2020" name="mSystems">
        <title>Genome- and Community-Level Interaction Insights into Carbon Utilization and Element Cycling Functions of Hydrothermarchaeota in Hydrothermal Sediment.</title>
        <authorList>
            <person name="Zhou Z."/>
            <person name="Liu Y."/>
            <person name="Xu W."/>
            <person name="Pan J."/>
            <person name="Luo Z.H."/>
            <person name="Li M."/>
        </authorList>
    </citation>
    <scope>NUCLEOTIDE SEQUENCE [LARGE SCALE GENOMIC DNA]</scope>
    <source>
        <strain evidence="4">SpSt-500</strain>
    </source>
</reference>
<dbReference type="EMBL" id="DSVI01000008">
    <property type="protein sequence ID" value="HGT47855.1"/>
    <property type="molecule type" value="Genomic_DNA"/>
</dbReference>
<feature type="active site" description="Nucleophile" evidence="1">
    <location>
        <position position="11"/>
    </location>
</feature>
<dbReference type="InterPro" id="IPR005243">
    <property type="entry name" value="THIRX-like_proc"/>
</dbReference>
<dbReference type="PANTHER" id="PTHR36450">
    <property type="entry name" value="THIOREDOXIN"/>
    <property type="match status" value="1"/>
</dbReference>
<comment type="caution">
    <text evidence="4">The sequence shown here is derived from an EMBL/GenBank/DDBJ whole genome shotgun (WGS) entry which is preliminary data.</text>
</comment>
<dbReference type="InterPro" id="IPR036249">
    <property type="entry name" value="Thioredoxin-like_sf"/>
</dbReference>